<dbReference type="InterPro" id="IPR018060">
    <property type="entry name" value="HTH_AraC"/>
</dbReference>
<evidence type="ECO:0000256" key="3">
    <source>
        <dbReference type="ARBA" id="ARBA00023163"/>
    </source>
</evidence>
<dbReference type="InterPro" id="IPR050204">
    <property type="entry name" value="AraC_XylS_family_regulators"/>
</dbReference>
<dbReference type="PROSITE" id="PS00041">
    <property type="entry name" value="HTH_ARAC_FAMILY_1"/>
    <property type="match status" value="1"/>
</dbReference>
<name>A0A7W6DAP3_9HYPH</name>
<dbReference type="SMART" id="SM00342">
    <property type="entry name" value="HTH_ARAC"/>
    <property type="match status" value="1"/>
</dbReference>
<dbReference type="SUPFAM" id="SSF46689">
    <property type="entry name" value="Homeodomain-like"/>
    <property type="match status" value="2"/>
</dbReference>
<evidence type="ECO:0000259" key="4">
    <source>
        <dbReference type="PROSITE" id="PS01124"/>
    </source>
</evidence>
<evidence type="ECO:0000313" key="6">
    <source>
        <dbReference type="Proteomes" id="UP000574761"/>
    </source>
</evidence>
<dbReference type="InterPro" id="IPR009057">
    <property type="entry name" value="Homeodomain-like_sf"/>
</dbReference>
<keyword evidence="2 5" id="KW-0238">DNA-binding</keyword>
<protein>
    <submittedName>
        <fullName evidence="5">AraC-like DNA-binding protein</fullName>
    </submittedName>
</protein>
<gene>
    <name evidence="5" type="ORF">GGQ64_000595</name>
</gene>
<dbReference type="GO" id="GO:0003700">
    <property type="term" value="F:DNA-binding transcription factor activity"/>
    <property type="evidence" value="ECO:0007669"/>
    <property type="project" value="InterPro"/>
</dbReference>
<accession>A0A7W6DAP3</accession>
<proteinExistence type="predicted"/>
<dbReference type="GO" id="GO:0043565">
    <property type="term" value="F:sequence-specific DNA binding"/>
    <property type="evidence" value="ECO:0007669"/>
    <property type="project" value="InterPro"/>
</dbReference>
<dbReference type="EMBL" id="JACIEE010000001">
    <property type="protein sequence ID" value="MBB3975419.1"/>
    <property type="molecule type" value="Genomic_DNA"/>
</dbReference>
<dbReference type="Proteomes" id="UP000574761">
    <property type="component" value="Unassembled WGS sequence"/>
</dbReference>
<evidence type="ECO:0000256" key="1">
    <source>
        <dbReference type="ARBA" id="ARBA00023015"/>
    </source>
</evidence>
<dbReference type="Pfam" id="PF12833">
    <property type="entry name" value="HTH_18"/>
    <property type="match status" value="1"/>
</dbReference>
<comment type="caution">
    <text evidence="5">The sequence shown here is derived from an EMBL/GenBank/DDBJ whole genome shotgun (WGS) entry which is preliminary data.</text>
</comment>
<evidence type="ECO:0000256" key="2">
    <source>
        <dbReference type="ARBA" id="ARBA00023125"/>
    </source>
</evidence>
<keyword evidence="1" id="KW-0805">Transcription regulation</keyword>
<dbReference type="PANTHER" id="PTHR46796:SF7">
    <property type="entry name" value="ARAC FAMILY TRANSCRIPTIONAL REGULATOR"/>
    <property type="match status" value="1"/>
</dbReference>
<dbReference type="RefSeq" id="WP_183798803.1">
    <property type="nucleotide sequence ID" value="NZ_JACIEE010000001.1"/>
</dbReference>
<sequence length="328" mass="35462">MFDHSSESVRAAPQRAIDPDLVSELLLGMRLVGLDYRRIEVTPPFGLAFGEVEGRAQFHFVARGPVHLRTPAGAFHTMNTGDAVLLPRGGSHALVSRPDTKCQDVRALSAAPICTSVSAISACNGGPDCKDERAIVFSGCMEFDLGGLHPLVALMPEVMLVGTLLDRYPEILPMLEAMEREAKGARAGFAGILARLADVVAAFIVRAWVECGCGDATGWIAALRDPRLGRVIVALHNAPGREWTVAELADIMGASRSVFAERFLDVTGVTPVRYLTELRMRLATQWLSKERMPIEAVALRLGYGSQAAFSRAFKRITGHPPGSHARPQ</sequence>
<dbReference type="Gene3D" id="1.10.10.60">
    <property type="entry name" value="Homeodomain-like"/>
    <property type="match status" value="2"/>
</dbReference>
<dbReference type="InterPro" id="IPR018062">
    <property type="entry name" value="HTH_AraC-typ_CS"/>
</dbReference>
<keyword evidence="3" id="KW-0804">Transcription</keyword>
<evidence type="ECO:0000313" key="5">
    <source>
        <dbReference type="EMBL" id="MBB3975419.1"/>
    </source>
</evidence>
<dbReference type="AlphaFoldDB" id="A0A7W6DAP3"/>
<organism evidence="5 6">
    <name type="scientific">Mycoplana azooxidifex</name>
    <dbReference type="NCBI Taxonomy" id="1636188"/>
    <lineage>
        <taxon>Bacteria</taxon>
        <taxon>Pseudomonadati</taxon>
        <taxon>Pseudomonadota</taxon>
        <taxon>Alphaproteobacteria</taxon>
        <taxon>Hyphomicrobiales</taxon>
        <taxon>Rhizobiaceae</taxon>
        <taxon>Mycoplana</taxon>
    </lineage>
</organism>
<dbReference type="PROSITE" id="PS01124">
    <property type="entry name" value="HTH_ARAC_FAMILY_2"/>
    <property type="match status" value="1"/>
</dbReference>
<feature type="domain" description="HTH araC/xylS-type" evidence="4">
    <location>
        <begin position="229"/>
        <end position="327"/>
    </location>
</feature>
<reference evidence="5 6" key="1">
    <citation type="submission" date="2020-08" db="EMBL/GenBank/DDBJ databases">
        <title>Genomic Encyclopedia of Type Strains, Phase IV (KMG-IV): sequencing the most valuable type-strain genomes for metagenomic binning, comparative biology and taxonomic classification.</title>
        <authorList>
            <person name="Goeker M."/>
        </authorList>
    </citation>
    <scope>NUCLEOTIDE SEQUENCE [LARGE SCALE GENOMIC DNA]</scope>
    <source>
        <strain evidence="5 6">DSM 100211</strain>
    </source>
</reference>
<dbReference type="InterPro" id="IPR032783">
    <property type="entry name" value="AraC_lig"/>
</dbReference>
<keyword evidence="6" id="KW-1185">Reference proteome</keyword>
<dbReference type="PANTHER" id="PTHR46796">
    <property type="entry name" value="HTH-TYPE TRANSCRIPTIONAL ACTIVATOR RHAS-RELATED"/>
    <property type="match status" value="1"/>
</dbReference>
<dbReference type="Pfam" id="PF12852">
    <property type="entry name" value="Cupin_6"/>
    <property type="match status" value="1"/>
</dbReference>